<organism evidence="1 2">
    <name type="scientific">Segatella copri</name>
    <dbReference type="NCBI Taxonomy" id="165179"/>
    <lineage>
        <taxon>Bacteria</taxon>
        <taxon>Pseudomonadati</taxon>
        <taxon>Bacteroidota</taxon>
        <taxon>Bacteroidia</taxon>
        <taxon>Bacteroidales</taxon>
        <taxon>Prevotellaceae</taxon>
        <taxon>Segatella</taxon>
    </lineage>
</organism>
<dbReference type="RefSeq" id="WP_119249860.1">
    <property type="nucleotide sequence ID" value="NZ_DAWCWE010000014.1"/>
</dbReference>
<evidence type="ECO:0000313" key="2">
    <source>
        <dbReference type="Proteomes" id="UP000442105"/>
    </source>
</evidence>
<dbReference type="Proteomes" id="UP000442105">
    <property type="component" value="Unassembled WGS sequence"/>
</dbReference>
<sequence length="87" mass="10061">MTTLAINKLWSFLQSLSMTASNERWLAERLLESADAKTKLLEGEKTSSKWANYPLSPEIVEMTLKNRKNVSDDIDETLYSAMEEKYR</sequence>
<reference evidence="2" key="1">
    <citation type="submission" date="2019-09" db="EMBL/GenBank/DDBJ databases">
        <title>Distinct polysaccharide growth profiles of human intestinal Prevotella copri isolates.</title>
        <authorList>
            <person name="Fehlner-Peach H."/>
            <person name="Magnabosco C."/>
            <person name="Raghavan V."/>
            <person name="Scher J.U."/>
            <person name="Tett A."/>
            <person name="Cox L.M."/>
            <person name="Gottsegen C."/>
            <person name="Watters A."/>
            <person name="Wiltshire- Gordon J.D."/>
            <person name="Segata N."/>
            <person name="Bonneau R."/>
            <person name="Littman D.R."/>
        </authorList>
    </citation>
    <scope>NUCLEOTIDE SEQUENCE [LARGE SCALE GENOMIC DNA]</scope>
    <source>
        <strain evidence="2">iAQ1179</strain>
    </source>
</reference>
<protein>
    <submittedName>
        <fullName evidence="1">Uncharacterized protein</fullName>
    </submittedName>
</protein>
<dbReference type="AlphaFoldDB" id="A0AA90UE75"/>
<dbReference type="EMBL" id="VZCW01000093">
    <property type="protein sequence ID" value="MQN12041.1"/>
    <property type="molecule type" value="Genomic_DNA"/>
</dbReference>
<name>A0AA90UE75_9BACT</name>
<evidence type="ECO:0000313" key="1">
    <source>
        <dbReference type="EMBL" id="MQN12041.1"/>
    </source>
</evidence>
<gene>
    <name evidence="1" type="ORF">F7D95_04215</name>
</gene>
<comment type="caution">
    <text evidence="1">The sequence shown here is derived from an EMBL/GenBank/DDBJ whole genome shotgun (WGS) entry which is preliminary data.</text>
</comment>
<proteinExistence type="predicted"/>
<accession>A0AA90UE75</accession>